<reference evidence="1" key="1">
    <citation type="journal article" date="2021" name="Proc. Natl. Acad. Sci. U.S.A.">
        <title>A Catalog of Tens of Thousands of Viruses from Human Metagenomes Reveals Hidden Associations with Chronic Diseases.</title>
        <authorList>
            <person name="Tisza M.J."/>
            <person name="Buck C.B."/>
        </authorList>
    </citation>
    <scope>NUCLEOTIDE SEQUENCE</scope>
    <source>
        <strain evidence="1">CtRwl19</strain>
    </source>
</reference>
<evidence type="ECO:0000313" key="1">
    <source>
        <dbReference type="EMBL" id="DAF56490.1"/>
    </source>
</evidence>
<protein>
    <submittedName>
        <fullName evidence="1">Uncharacterized protein</fullName>
    </submittedName>
</protein>
<proteinExistence type="predicted"/>
<organism evidence="1">
    <name type="scientific">Siphoviridae sp. ctRwl19</name>
    <dbReference type="NCBI Taxonomy" id="2827871"/>
    <lineage>
        <taxon>Viruses</taxon>
        <taxon>Duplodnaviria</taxon>
        <taxon>Heunggongvirae</taxon>
        <taxon>Uroviricota</taxon>
        <taxon>Caudoviricetes</taxon>
    </lineage>
</organism>
<dbReference type="EMBL" id="BK032716">
    <property type="protein sequence ID" value="DAF56490.1"/>
    <property type="molecule type" value="Genomic_DNA"/>
</dbReference>
<accession>A0A8S5T129</accession>
<sequence length="45" mass="5253">MIIRLVKRSKPNIKVKVRLIKEIGARKEKIPTLEELKTHYQLGAL</sequence>
<name>A0A8S5T129_9CAUD</name>